<evidence type="ECO:0000313" key="3">
    <source>
        <dbReference type="Proteomes" id="UP000027073"/>
    </source>
</evidence>
<reference evidence="3" key="1">
    <citation type="journal article" date="2014" name="Proc. Natl. Acad. Sci. U.S.A.">
        <title>Extensive sampling of basidiomycete genomes demonstrates inadequacy of the white-rot/brown-rot paradigm for wood decay fungi.</title>
        <authorList>
            <person name="Riley R."/>
            <person name="Salamov A.A."/>
            <person name="Brown D.W."/>
            <person name="Nagy L.G."/>
            <person name="Floudas D."/>
            <person name="Held B.W."/>
            <person name="Levasseur A."/>
            <person name="Lombard V."/>
            <person name="Morin E."/>
            <person name="Otillar R."/>
            <person name="Lindquist E.A."/>
            <person name="Sun H."/>
            <person name="LaButti K.M."/>
            <person name="Schmutz J."/>
            <person name="Jabbour D."/>
            <person name="Luo H."/>
            <person name="Baker S.E."/>
            <person name="Pisabarro A.G."/>
            <person name="Walton J.D."/>
            <person name="Blanchette R.A."/>
            <person name="Henrissat B."/>
            <person name="Martin F."/>
            <person name="Cullen D."/>
            <person name="Hibbett D.S."/>
            <person name="Grigoriev I.V."/>
        </authorList>
    </citation>
    <scope>NUCLEOTIDE SEQUENCE [LARGE SCALE GENOMIC DNA]</scope>
    <source>
        <strain evidence="3">PC15</strain>
    </source>
</reference>
<name>A0A067NE02_PLEO1</name>
<dbReference type="OrthoDB" id="3269456at2759"/>
<dbReference type="Proteomes" id="UP000027073">
    <property type="component" value="Unassembled WGS sequence"/>
</dbReference>
<dbReference type="EMBL" id="KL198010">
    <property type="protein sequence ID" value="KDQ26084.1"/>
    <property type="molecule type" value="Genomic_DNA"/>
</dbReference>
<sequence>MDSFYDKAKAVQTLEQLIAERTEAASSPQMYRMDSEATEKFNLSIRREVSDTASRLTQCNEDTGEAEEATVAIQGIICGAKLPPFETWSSRPEDAKRLAHSRQSVTLTGLGSQSFEHIVENCRRAYSMFSRYTPNARLVPSPEFLGRQRVGGSDDTDEYSTITASNRFFMPSKQAAGLTVVDINSELDPRGILEKVDKTKWLHTEDNAVDYYVLSTGDNGSRHLPTAPIVFQIGDLVELQASLICIPNKGNFTVKLILRSMILLNGELTTQATTARTLIGPAAAPVPRRLKRRNPYAIDINTNTSRSHGSAPYPRIDANNNDKSASVAVDAVVDIAEDADTDNSGRDECMDN</sequence>
<feature type="region of interest" description="Disordered" evidence="1">
    <location>
        <begin position="296"/>
        <end position="321"/>
    </location>
</feature>
<dbReference type="VEuPathDB" id="FungiDB:PLEOSDRAFT_1085358"/>
<accession>A0A067NE02</accession>
<gene>
    <name evidence="2" type="ORF">PLEOSDRAFT_1085358</name>
</gene>
<dbReference type="AlphaFoldDB" id="A0A067NE02"/>
<proteinExistence type="predicted"/>
<dbReference type="InParanoid" id="A0A067NE02"/>
<evidence type="ECO:0000256" key="1">
    <source>
        <dbReference type="SAM" id="MobiDB-lite"/>
    </source>
</evidence>
<dbReference type="HOGENOM" id="CLU_067622_1_1_1"/>
<evidence type="ECO:0000313" key="2">
    <source>
        <dbReference type="EMBL" id="KDQ26084.1"/>
    </source>
</evidence>
<organism evidence="2 3">
    <name type="scientific">Pleurotus ostreatus (strain PC15)</name>
    <name type="common">Oyster mushroom</name>
    <dbReference type="NCBI Taxonomy" id="1137138"/>
    <lineage>
        <taxon>Eukaryota</taxon>
        <taxon>Fungi</taxon>
        <taxon>Dikarya</taxon>
        <taxon>Basidiomycota</taxon>
        <taxon>Agaricomycotina</taxon>
        <taxon>Agaricomycetes</taxon>
        <taxon>Agaricomycetidae</taxon>
        <taxon>Agaricales</taxon>
        <taxon>Pleurotineae</taxon>
        <taxon>Pleurotaceae</taxon>
        <taxon>Pleurotus</taxon>
    </lineage>
</organism>
<protein>
    <submittedName>
        <fullName evidence="2">Uncharacterized protein</fullName>
    </submittedName>
</protein>